<dbReference type="PROSITE" id="PS01121">
    <property type="entry name" value="CASPASE_HIS"/>
    <property type="match status" value="1"/>
</dbReference>
<reference evidence="1 2" key="2">
    <citation type="journal article" date="2019" name="G3 (Bethesda)">
        <title>Hybrid Assembly of the Genome of the Entomopathogenic Nematode Steinernema carpocapsae Identifies the X-Chromosome.</title>
        <authorList>
            <person name="Serra L."/>
            <person name="Macchietto M."/>
            <person name="Macias-Munoz A."/>
            <person name="McGill C.J."/>
            <person name="Rodriguez I.M."/>
            <person name="Rodriguez B."/>
            <person name="Murad R."/>
            <person name="Mortazavi A."/>
        </authorList>
    </citation>
    <scope>NUCLEOTIDE SEQUENCE [LARGE SCALE GENOMIC DNA]</scope>
    <source>
        <strain evidence="1 2">ALL</strain>
    </source>
</reference>
<dbReference type="EMBL" id="AZBU02000001">
    <property type="protein sequence ID" value="TMS32537.1"/>
    <property type="molecule type" value="Genomic_DNA"/>
</dbReference>
<comment type="caution">
    <text evidence="1">The sequence shown here is derived from an EMBL/GenBank/DDBJ whole genome shotgun (WGS) entry which is preliminary data.</text>
</comment>
<protein>
    <submittedName>
        <fullName evidence="1">Uncharacterized protein</fullName>
    </submittedName>
</protein>
<proteinExistence type="predicted"/>
<name>A0A4U8UK59_STECR</name>
<evidence type="ECO:0000313" key="2">
    <source>
        <dbReference type="Proteomes" id="UP000298663"/>
    </source>
</evidence>
<dbReference type="AlphaFoldDB" id="A0A4U8UK59"/>
<dbReference type="Proteomes" id="UP000298663">
    <property type="component" value="Chromosome X"/>
</dbReference>
<sequence length="71" mass="8361">MVNEKEVSQVGSPISRGNHSALLCMRVILLSHGFPRQRLLASSIFRKTRLIKTPQMALWKKEMWFLYVFQR</sequence>
<keyword evidence="2" id="KW-1185">Reference proteome</keyword>
<dbReference type="EMBL" id="CM016762">
    <property type="protein sequence ID" value="TMS32537.1"/>
    <property type="molecule type" value="Genomic_DNA"/>
</dbReference>
<reference evidence="1 2" key="1">
    <citation type="journal article" date="2015" name="Genome Biol.">
        <title>Comparative genomics of Steinernema reveals deeply conserved gene regulatory networks.</title>
        <authorList>
            <person name="Dillman A.R."/>
            <person name="Macchietto M."/>
            <person name="Porter C.F."/>
            <person name="Rogers A."/>
            <person name="Williams B."/>
            <person name="Antoshechkin I."/>
            <person name="Lee M.M."/>
            <person name="Goodwin Z."/>
            <person name="Lu X."/>
            <person name="Lewis E.E."/>
            <person name="Goodrich-Blair H."/>
            <person name="Stock S.P."/>
            <person name="Adams B.J."/>
            <person name="Sternberg P.W."/>
            <person name="Mortazavi A."/>
        </authorList>
    </citation>
    <scope>NUCLEOTIDE SEQUENCE [LARGE SCALE GENOMIC DNA]</scope>
    <source>
        <strain evidence="1 2">ALL</strain>
    </source>
</reference>
<gene>
    <name evidence="1" type="ORF">L596_000364</name>
</gene>
<accession>A0A4U8UK59</accession>
<dbReference type="InterPro" id="IPR016129">
    <property type="entry name" value="Caspase_his_AS"/>
</dbReference>
<evidence type="ECO:0000313" key="1">
    <source>
        <dbReference type="EMBL" id="TMS32537.1"/>
    </source>
</evidence>
<organism evidence="1 2">
    <name type="scientific">Steinernema carpocapsae</name>
    <name type="common">Entomopathogenic nematode</name>
    <dbReference type="NCBI Taxonomy" id="34508"/>
    <lineage>
        <taxon>Eukaryota</taxon>
        <taxon>Metazoa</taxon>
        <taxon>Ecdysozoa</taxon>
        <taxon>Nematoda</taxon>
        <taxon>Chromadorea</taxon>
        <taxon>Rhabditida</taxon>
        <taxon>Tylenchina</taxon>
        <taxon>Panagrolaimomorpha</taxon>
        <taxon>Strongyloidoidea</taxon>
        <taxon>Steinernematidae</taxon>
        <taxon>Steinernema</taxon>
    </lineage>
</organism>